<sequence length="136" mass="15644">MVNRLSHVRFEHKSLKTTFKKILNSESQHIIELVLCFIKKTMFEHSPQKCFTFKDPTRVLLIQCQKCPSIVTDTAKSILNPPKLALAAKTVLSDELQLSIQMFLLIWTTWLLESFAIVTVKRNVNHVCPPPVCLRP</sequence>
<dbReference type="EMBL" id="BT148560">
    <property type="protein sequence ID" value="AFK48354.1"/>
    <property type="molecule type" value="mRNA"/>
</dbReference>
<reference evidence="1" key="1">
    <citation type="submission" date="2012-05" db="EMBL/GenBank/DDBJ databases">
        <authorList>
            <person name="Krishnakumar V."/>
            <person name="Cheung F."/>
            <person name="Xiao Y."/>
            <person name="Chan A."/>
            <person name="Moskal W.A."/>
            <person name="Town C.D."/>
        </authorList>
    </citation>
    <scope>NUCLEOTIDE SEQUENCE</scope>
</reference>
<proteinExistence type="evidence at transcript level"/>
<protein>
    <submittedName>
        <fullName evidence="1">Uncharacterized protein</fullName>
    </submittedName>
</protein>
<evidence type="ECO:0000313" key="1">
    <source>
        <dbReference type="EMBL" id="AFK48354.1"/>
    </source>
</evidence>
<accession>I3T762</accession>
<name>I3T762_MEDTR</name>
<dbReference type="AlphaFoldDB" id="I3T762"/>
<organism evidence="1">
    <name type="scientific">Medicago truncatula</name>
    <name type="common">Barrel medic</name>
    <name type="synonym">Medicago tribuloides</name>
    <dbReference type="NCBI Taxonomy" id="3880"/>
    <lineage>
        <taxon>Eukaryota</taxon>
        <taxon>Viridiplantae</taxon>
        <taxon>Streptophyta</taxon>
        <taxon>Embryophyta</taxon>
        <taxon>Tracheophyta</taxon>
        <taxon>Spermatophyta</taxon>
        <taxon>Magnoliopsida</taxon>
        <taxon>eudicotyledons</taxon>
        <taxon>Gunneridae</taxon>
        <taxon>Pentapetalae</taxon>
        <taxon>rosids</taxon>
        <taxon>fabids</taxon>
        <taxon>Fabales</taxon>
        <taxon>Fabaceae</taxon>
        <taxon>Papilionoideae</taxon>
        <taxon>50 kb inversion clade</taxon>
        <taxon>NPAAA clade</taxon>
        <taxon>Hologalegina</taxon>
        <taxon>IRL clade</taxon>
        <taxon>Trifolieae</taxon>
        <taxon>Medicago</taxon>
    </lineage>
</organism>